<dbReference type="STRING" id="862908.BMS_0975"/>
<name>E1WXQ5_HALMS</name>
<dbReference type="HOGENOM" id="CLU_1244677_0_0_7"/>
<dbReference type="PATRIC" id="fig|862908.3.peg.928"/>
<evidence type="ECO:0000259" key="1">
    <source>
        <dbReference type="Pfam" id="PF04773"/>
    </source>
</evidence>
<keyword evidence="3" id="KW-1185">Reference proteome</keyword>
<evidence type="ECO:0000313" key="2">
    <source>
        <dbReference type="EMBL" id="CBW25861.1"/>
    </source>
</evidence>
<dbReference type="Pfam" id="PF04773">
    <property type="entry name" value="FecR"/>
    <property type="match status" value="1"/>
</dbReference>
<dbReference type="OrthoDB" id="369729at2"/>
<feature type="domain" description="FecR protein" evidence="1">
    <location>
        <begin position="52"/>
        <end position="149"/>
    </location>
</feature>
<evidence type="ECO:0000313" key="3">
    <source>
        <dbReference type="Proteomes" id="UP000008963"/>
    </source>
</evidence>
<dbReference type="Proteomes" id="UP000008963">
    <property type="component" value="Chromosome"/>
</dbReference>
<sequence length="218" mass="24144">MFKIFITLFIIFNIQANDVGQILYVKGIVKVKTGENVSNAEKGSPLKNKSIIQSGKDSLAIISLSDGSKIKLNSESKIIVSISKNEPPQVGLFNGSSFFSVLKSKVMKQDKFIVKTKNAALGVRGTQFFVSYGKKSGQDEWMCVNEGEVAVRPKGKATKVLVKKGEGVQIKSKQEVSTPKPLAWTQKLNWNFNENSSELENKVNIEDAYTDILDQDYD</sequence>
<dbReference type="RefSeq" id="WP_014243646.1">
    <property type="nucleotide sequence ID" value="NC_016620.1"/>
</dbReference>
<dbReference type="EMBL" id="FQ312005">
    <property type="protein sequence ID" value="CBW25861.1"/>
    <property type="molecule type" value="Genomic_DNA"/>
</dbReference>
<dbReference type="InterPro" id="IPR006860">
    <property type="entry name" value="FecR"/>
</dbReference>
<gene>
    <name evidence="2" type="ordered locus">BMS_0975</name>
</gene>
<dbReference type="PANTHER" id="PTHR38731">
    <property type="entry name" value="LIPL45-RELATED LIPOPROTEIN-RELATED"/>
    <property type="match status" value="1"/>
</dbReference>
<reference evidence="3" key="1">
    <citation type="journal article" date="2013" name="ISME J.">
        <title>A small predatory core genome in the divergent marine Bacteriovorax marinus SJ and the terrestrial Bdellovibrio bacteriovorus.</title>
        <authorList>
            <person name="Crossman L.C."/>
            <person name="Chen H."/>
            <person name="Cerdeno-Tarraga A.M."/>
            <person name="Brooks K."/>
            <person name="Quail M.A."/>
            <person name="Pineiro S.A."/>
            <person name="Hobley L."/>
            <person name="Sockett R.E."/>
            <person name="Bentley S.D."/>
            <person name="Parkhill J."/>
            <person name="Williams H.N."/>
            <person name="Stine O.C."/>
        </authorList>
    </citation>
    <scope>NUCLEOTIDE SEQUENCE [LARGE SCALE GENOMIC DNA]</scope>
    <source>
        <strain evidence="3">ATCC BAA-682 / DSM 15412 / SJ</strain>
    </source>
</reference>
<protein>
    <recommendedName>
        <fullName evidence="1">FecR protein domain-containing protein</fullName>
    </recommendedName>
</protein>
<dbReference type="KEGG" id="bmx:BMS_0975"/>
<dbReference type="Gene3D" id="2.60.120.1440">
    <property type="match status" value="1"/>
</dbReference>
<proteinExistence type="predicted"/>
<dbReference type="eggNOG" id="COG4254">
    <property type="taxonomic scope" value="Bacteria"/>
</dbReference>
<organism evidence="2 3">
    <name type="scientific">Halobacteriovorax marinus (strain ATCC BAA-682 / DSM 15412 / SJ)</name>
    <name type="common">Bacteriovorax marinus</name>
    <dbReference type="NCBI Taxonomy" id="862908"/>
    <lineage>
        <taxon>Bacteria</taxon>
        <taxon>Pseudomonadati</taxon>
        <taxon>Bdellovibrionota</taxon>
        <taxon>Bacteriovoracia</taxon>
        <taxon>Bacteriovoracales</taxon>
        <taxon>Halobacteriovoraceae</taxon>
        <taxon>Halobacteriovorax</taxon>
    </lineage>
</organism>
<dbReference type="AlphaFoldDB" id="E1WXQ5"/>
<dbReference type="PANTHER" id="PTHR38731:SF1">
    <property type="entry name" value="FECR PROTEIN DOMAIN-CONTAINING PROTEIN"/>
    <property type="match status" value="1"/>
</dbReference>
<accession>E1WXQ5</accession>